<proteinExistence type="predicted"/>
<feature type="non-terminal residue" evidence="1">
    <location>
        <position position="1"/>
    </location>
</feature>
<reference evidence="1" key="1">
    <citation type="journal article" date="2014" name="Front. Microbiol.">
        <title>High frequency of phylogenetically diverse reductive dehalogenase-homologous genes in deep subseafloor sedimentary metagenomes.</title>
        <authorList>
            <person name="Kawai M."/>
            <person name="Futagami T."/>
            <person name="Toyoda A."/>
            <person name="Takaki Y."/>
            <person name="Nishi S."/>
            <person name="Hori S."/>
            <person name="Arai W."/>
            <person name="Tsubouchi T."/>
            <person name="Morono Y."/>
            <person name="Uchiyama I."/>
            <person name="Ito T."/>
            <person name="Fujiyama A."/>
            <person name="Inagaki F."/>
            <person name="Takami H."/>
        </authorList>
    </citation>
    <scope>NUCLEOTIDE SEQUENCE</scope>
    <source>
        <strain evidence="1">Expedition CK06-06</strain>
    </source>
</reference>
<dbReference type="AlphaFoldDB" id="X0V1X0"/>
<comment type="caution">
    <text evidence="1">The sequence shown here is derived from an EMBL/GenBank/DDBJ whole genome shotgun (WGS) entry which is preliminary data.</text>
</comment>
<name>X0V1X0_9ZZZZ</name>
<protein>
    <submittedName>
        <fullName evidence="1">Uncharacterized protein</fullName>
    </submittedName>
</protein>
<accession>X0V1X0</accession>
<evidence type="ECO:0000313" key="1">
    <source>
        <dbReference type="EMBL" id="GAG12089.1"/>
    </source>
</evidence>
<organism evidence="1">
    <name type="scientific">marine sediment metagenome</name>
    <dbReference type="NCBI Taxonomy" id="412755"/>
    <lineage>
        <taxon>unclassified sequences</taxon>
        <taxon>metagenomes</taxon>
        <taxon>ecological metagenomes</taxon>
    </lineage>
</organism>
<dbReference type="EMBL" id="BARS01020857">
    <property type="protein sequence ID" value="GAG12089.1"/>
    <property type="molecule type" value="Genomic_DNA"/>
</dbReference>
<gene>
    <name evidence="1" type="ORF">S01H1_33582</name>
</gene>
<sequence length="55" mass="6836">LIMKRVDELKKERKFQVMIKTERTRPLTVKRIVSQIFPLTAIQWVWNKLKRERKK</sequence>